<organism evidence="2 3">
    <name type="scientific">Pseudobutyrivibrio ruminis</name>
    <dbReference type="NCBI Taxonomy" id="46206"/>
    <lineage>
        <taxon>Bacteria</taxon>
        <taxon>Bacillati</taxon>
        <taxon>Bacillota</taxon>
        <taxon>Clostridia</taxon>
        <taxon>Lachnospirales</taxon>
        <taxon>Lachnospiraceae</taxon>
        <taxon>Pseudobutyrivibrio</taxon>
    </lineage>
</organism>
<evidence type="ECO:0000256" key="1">
    <source>
        <dbReference type="SAM" id="Phobius"/>
    </source>
</evidence>
<keyword evidence="1" id="KW-0472">Membrane</keyword>
<dbReference type="AlphaFoldDB" id="A0A2G3E9B2"/>
<keyword evidence="1" id="KW-0812">Transmembrane</keyword>
<protein>
    <submittedName>
        <fullName evidence="2">Uncharacterized protein</fullName>
    </submittedName>
</protein>
<gene>
    <name evidence="2" type="ORF">CSX00_09245</name>
</gene>
<feature type="transmembrane region" description="Helical" evidence="1">
    <location>
        <begin position="49"/>
        <end position="70"/>
    </location>
</feature>
<sequence length="149" mass="17283">MNYQEIFNKKYEIKMILLAISSITILFFMVNKSYYDQFEYIKDNVVKRIVLKILLFIFWASSIKSVIYPIMSDKKIIDSNTYLVMDNCCVYQEIIGTGLMGLSKIIVVESNGKRYELTVAQADEGIEKGDKVKVTYLPNSKYAVIEKEE</sequence>
<name>A0A2G3E9B2_9FIRM</name>
<keyword evidence="3" id="KW-1185">Reference proteome</keyword>
<keyword evidence="1" id="KW-1133">Transmembrane helix</keyword>
<evidence type="ECO:0000313" key="3">
    <source>
        <dbReference type="Proteomes" id="UP000224317"/>
    </source>
</evidence>
<comment type="caution">
    <text evidence="2">The sequence shown here is derived from an EMBL/GenBank/DDBJ whole genome shotgun (WGS) entry which is preliminary data.</text>
</comment>
<proteinExistence type="predicted"/>
<dbReference type="RefSeq" id="WP_099413501.1">
    <property type="nucleotide sequence ID" value="NZ_PDYH01000034.1"/>
</dbReference>
<dbReference type="EMBL" id="PDYH01000034">
    <property type="protein sequence ID" value="PHU39790.1"/>
    <property type="molecule type" value="Genomic_DNA"/>
</dbReference>
<dbReference type="Proteomes" id="UP000224317">
    <property type="component" value="Unassembled WGS sequence"/>
</dbReference>
<accession>A0A2G3E9B2</accession>
<evidence type="ECO:0000313" key="2">
    <source>
        <dbReference type="EMBL" id="PHU39790.1"/>
    </source>
</evidence>
<feature type="transmembrane region" description="Helical" evidence="1">
    <location>
        <begin position="12"/>
        <end position="29"/>
    </location>
</feature>
<reference evidence="2" key="1">
    <citation type="submission" date="2017-10" db="EMBL/GenBank/DDBJ databases">
        <title>Resolving the taxonomy of Roseburia spp., Eubacterium rectale and Agathobacter spp. through phylogenomic analysis.</title>
        <authorList>
            <person name="Sheridan P.O."/>
            <person name="Walker A.W."/>
            <person name="Duncan S.H."/>
            <person name="Scott K.P."/>
            <person name="Toole P.W.O."/>
            <person name="Luis P."/>
            <person name="Flint H.J."/>
        </authorList>
    </citation>
    <scope>NUCLEOTIDE SEQUENCE [LARGE SCALE GENOMIC DNA]</scope>
    <source>
        <strain evidence="2">JK10</strain>
    </source>
</reference>